<evidence type="ECO:0000313" key="3">
    <source>
        <dbReference type="Proteomes" id="UP000664073"/>
    </source>
</evidence>
<protein>
    <submittedName>
        <fullName evidence="2">Uncharacterized protein</fullName>
    </submittedName>
</protein>
<proteinExistence type="predicted"/>
<evidence type="ECO:0000313" key="2">
    <source>
        <dbReference type="EMBL" id="MBO1326035.1"/>
    </source>
</evidence>
<sequence>MNDTATTLGLFASLAVTLCAIIARFWPRPKTNGAWLQLYLLVNAVAQNGGHATNAADVAARKS</sequence>
<keyword evidence="3" id="KW-1185">Reference proteome</keyword>
<dbReference type="AlphaFoldDB" id="A0A939KNT4"/>
<name>A0A939KNT4_9PROT</name>
<accession>A0A939KNT4</accession>
<keyword evidence="1" id="KW-1133">Transmembrane helix</keyword>
<keyword evidence="1" id="KW-0472">Membrane</keyword>
<reference evidence="2" key="1">
    <citation type="submission" date="2021-03" db="EMBL/GenBank/DDBJ databases">
        <title>The complete genome sequence of Acetobacter sp. TBRC 12339.</title>
        <authorList>
            <person name="Charoenyingcharoen P."/>
            <person name="Yukphan P."/>
        </authorList>
    </citation>
    <scope>NUCLEOTIDE SEQUENCE</scope>
    <source>
        <strain evidence="2">TBRC 12339</strain>
    </source>
</reference>
<organism evidence="2 3">
    <name type="scientific">Acetobacter garciniae</name>
    <dbReference type="NCBI Taxonomy" id="2817435"/>
    <lineage>
        <taxon>Bacteria</taxon>
        <taxon>Pseudomonadati</taxon>
        <taxon>Pseudomonadota</taxon>
        <taxon>Alphaproteobacteria</taxon>
        <taxon>Acetobacterales</taxon>
        <taxon>Acetobacteraceae</taxon>
        <taxon>Acetobacter</taxon>
    </lineage>
</organism>
<comment type="caution">
    <text evidence="2">The sequence shown here is derived from an EMBL/GenBank/DDBJ whole genome shotgun (WGS) entry which is preliminary data.</text>
</comment>
<dbReference type="Proteomes" id="UP000664073">
    <property type="component" value="Unassembled WGS sequence"/>
</dbReference>
<dbReference type="EMBL" id="JAFVMH010000007">
    <property type="protein sequence ID" value="MBO1326035.1"/>
    <property type="molecule type" value="Genomic_DNA"/>
</dbReference>
<gene>
    <name evidence="2" type="ORF">J2D77_12825</name>
</gene>
<feature type="transmembrane region" description="Helical" evidence="1">
    <location>
        <begin position="6"/>
        <end position="26"/>
    </location>
</feature>
<evidence type="ECO:0000256" key="1">
    <source>
        <dbReference type="SAM" id="Phobius"/>
    </source>
</evidence>
<dbReference type="RefSeq" id="WP_207846726.1">
    <property type="nucleotide sequence ID" value="NZ_JAFVMH010000007.1"/>
</dbReference>
<keyword evidence="1" id="KW-0812">Transmembrane</keyword>